<evidence type="ECO:0000313" key="1">
    <source>
        <dbReference type="EMBL" id="QVW56456.1"/>
    </source>
</evidence>
<proteinExistence type="predicted"/>
<sequence length="210" mass="23570">MSSLPMPNVERSMLWLLSDLLDQLVASVSSEKSCMLMGEFISIVSCNGSLSSQQRTNANSILMDATQIFGKCIAHRKRDMLTQLKMEKLLEVLSRPSTSSLMMPNCRAEIAIADGNRRGLKLSWQALVMSFSNLARGWIHDHSALDLWGSANTLTGGIEWTDPLTVRPGEYLLRRPLYQHCVTGYERTWEHLKVSDAPLGAGSHRVEFRF</sequence>
<accession>A0A8E7L5G0</accession>
<dbReference type="EMBL" id="MW182925">
    <property type="protein sequence ID" value="QVW56456.1"/>
    <property type="molecule type" value="Genomic_DNA"/>
</dbReference>
<reference evidence="1" key="1">
    <citation type="submission" date="2020-10" db="EMBL/GenBank/DDBJ databases">
        <title>CRESS DNA virus dark matter in the feces of wild birds.</title>
        <authorList>
            <person name="Yang S."/>
            <person name="Zhang W."/>
        </authorList>
    </citation>
    <scope>NUCLEOTIDE SEQUENCE</scope>
    <source>
        <strain evidence="1">Trb101gen1</strain>
    </source>
</reference>
<name>A0A8E7L5G0_9VIRU</name>
<organism evidence="1">
    <name type="scientific">Emberiza tristrami Genomoviridae sp</name>
    <dbReference type="NCBI Taxonomy" id="2814951"/>
    <lineage>
        <taxon>Viruses</taxon>
        <taxon>Monodnaviria</taxon>
        <taxon>Shotokuvirae</taxon>
        <taxon>Cressdnaviricota</taxon>
        <taxon>Repensiviricetes</taxon>
        <taxon>Geplafuvirales</taxon>
        <taxon>Genomoviridae</taxon>
    </lineage>
</organism>
<protein>
    <submittedName>
        <fullName evidence="1">Replication-associated protein</fullName>
    </submittedName>
</protein>